<sequence>MSRILNTTLAALLVASATPALAADLPPFAGNFDDAQYGYANDPATPAAAPRGATLAASSKDREASATPKHEHRAGSMKSDCTCHG</sequence>
<gene>
    <name evidence="3" type="ORF">AMPC_31870</name>
</gene>
<organism evidence="3 4">
    <name type="scientific">Anaeromyxobacter paludicola</name>
    <dbReference type="NCBI Taxonomy" id="2918171"/>
    <lineage>
        <taxon>Bacteria</taxon>
        <taxon>Pseudomonadati</taxon>
        <taxon>Myxococcota</taxon>
        <taxon>Myxococcia</taxon>
        <taxon>Myxococcales</taxon>
        <taxon>Cystobacterineae</taxon>
        <taxon>Anaeromyxobacteraceae</taxon>
        <taxon>Anaeromyxobacter</taxon>
    </lineage>
</organism>
<reference evidence="4" key="1">
    <citation type="journal article" date="2022" name="Int. J. Syst. Evol. Microbiol.">
        <title>Anaeromyxobacter oryzae sp. nov., Anaeromyxobacter diazotrophicus sp. nov. and Anaeromyxobacter paludicola sp. nov., isolated from paddy soils.</title>
        <authorList>
            <person name="Itoh H."/>
            <person name="Xu Z."/>
            <person name="Mise K."/>
            <person name="Masuda Y."/>
            <person name="Ushijima N."/>
            <person name="Hayakawa C."/>
            <person name="Shiratori Y."/>
            <person name="Senoo K."/>
        </authorList>
    </citation>
    <scope>NUCLEOTIDE SEQUENCE [LARGE SCALE GENOMIC DNA]</scope>
    <source>
        <strain evidence="4">Red630</strain>
    </source>
</reference>
<feature type="chain" id="PRO_5046808930" evidence="2">
    <location>
        <begin position="23"/>
        <end position="85"/>
    </location>
</feature>
<keyword evidence="2" id="KW-0732">Signal</keyword>
<dbReference type="RefSeq" id="WP_248342468.1">
    <property type="nucleotide sequence ID" value="NZ_AP025592.1"/>
</dbReference>
<feature type="signal peptide" evidence="2">
    <location>
        <begin position="1"/>
        <end position="22"/>
    </location>
</feature>
<dbReference type="EMBL" id="AP025592">
    <property type="protein sequence ID" value="BDG10074.1"/>
    <property type="molecule type" value="Genomic_DNA"/>
</dbReference>
<proteinExistence type="predicted"/>
<dbReference type="Proteomes" id="UP001162734">
    <property type="component" value="Chromosome"/>
</dbReference>
<protein>
    <submittedName>
        <fullName evidence="3">Uncharacterized protein</fullName>
    </submittedName>
</protein>
<evidence type="ECO:0000313" key="3">
    <source>
        <dbReference type="EMBL" id="BDG10074.1"/>
    </source>
</evidence>
<keyword evidence="4" id="KW-1185">Reference proteome</keyword>
<evidence type="ECO:0000313" key="4">
    <source>
        <dbReference type="Proteomes" id="UP001162734"/>
    </source>
</evidence>
<feature type="region of interest" description="Disordered" evidence="1">
    <location>
        <begin position="39"/>
        <end position="85"/>
    </location>
</feature>
<evidence type="ECO:0000256" key="1">
    <source>
        <dbReference type="SAM" id="MobiDB-lite"/>
    </source>
</evidence>
<feature type="compositionally biased region" description="Low complexity" evidence="1">
    <location>
        <begin position="43"/>
        <end position="57"/>
    </location>
</feature>
<evidence type="ECO:0000256" key="2">
    <source>
        <dbReference type="SAM" id="SignalP"/>
    </source>
</evidence>
<accession>A0ABN6NA24</accession>
<name>A0ABN6NA24_9BACT</name>